<organism evidence="1 2">
    <name type="scientific">Nocardia xishanensis</name>
    <dbReference type="NCBI Taxonomy" id="238964"/>
    <lineage>
        <taxon>Bacteria</taxon>
        <taxon>Bacillati</taxon>
        <taxon>Actinomycetota</taxon>
        <taxon>Actinomycetes</taxon>
        <taxon>Mycobacteriales</taxon>
        <taxon>Nocardiaceae</taxon>
        <taxon>Nocardia</taxon>
    </lineage>
</organism>
<dbReference type="RefSeq" id="WP_397092715.1">
    <property type="nucleotide sequence ID" value="NZ_JBIRYO010000007.1"/>
</dbReference>
<gene>
    <name evidence="1" type="ORF">ACH49W_14110</name>
</gene>
<dbReference type="EMBL" id="JBIRYO010000007">
    <property type="protein sequence ID" value="MFI2474505.1"/>
    <property type="molecule type" value="Genomic_DNA"/>
</dbReference>
<reference evidence="1 2" key="1">
    <citation type="submission" date="2024-10" db="EMBL/GenBank/DDBJ databases">
        <title>The Natural Products Discovery Center: Release of the First 8490 Sequenced Strains for Exploring Actinobacteria Biosynthetic Diversity.</title>
        <authorList>
            <person name="Kalkreuter E."/>
            <person name="Kautsar S.A."/>
            <person name="Yang D."/>
            <person name="Bader C.D."/>
            <person name="Teijaro C.N."/>
            <person name="Fluegel L."/>
            <person name="Davis C.M."/>
            <person name="Simpson J.R."/>
            <person name="Lauterbach L."/>
            <person name="Steele A.D."/>
            <person name="Gui C."/>
            <person name="Meng S."/>
            <person name="Li G."/>
            <person name="Viehrig K."/>
            <person name="Ye F."/>
            <person name="Su P."/>
            <person name="Kiefer A.F."/>
            <person name="Nichols A."/>
            <person name="Cepeda A.J."/>
            <person name="Yan W."/>
            <person name="Fan B."/>
            <person name="Jiang Y."/>
            <person name="Adhikari A."/>
            <person name="Zheng C.-J."/>
            <person name="Schuster L."/>
            <person name="Cowan T.M."/>
            <person name="Smanski M.J."/>
            <person name="Chevrette M.G."/>
            <person name="De Carvalho L.P.S."/>
            <person name="Shen B."/>
        </authorList>
    </citation>
    <scope>NUCLEOTIDE SEQUENCE [LARGE SCALE GENOMIC DNA]</scope>
    <source>
        <strain evidence="1 2">NPDC019275</strain>
    </source>
</reference>
<protein>
    <recommendedName>
        <fullName evidence="3">Recombinase family protein</fullName>
    </recommendedName>
</protein>
<evidence type="ECO:0000313" key="1">
    <source>
        <dbReference type="EMBL" id="MFI2474505.1"/>
    </source>
</evidence>
<evidence type="ECO:0008006" key="3">
    <source>
        <dbReference type="Google" id="ProtNLM"/>
    </source>
</evidence>
<dbReference type="Proteomes" id="UP001611415">
    <property type="component" value="Unassembled WGS sequence"/>
</dbReference>
<name>A0ABW7X074_9NOCA</name>
<comment type="caution">
    <text evidence="1">The sequence shown here is derived from an EMBL/GenBank/DDBJ whole genome shotgun (WGS) entry which is preliminary data.</text>
</comment>
<accession>A0ABW7X074</accession>
<keyword evidence="2" id="KW-1185">Reference proteome</keyword>
<evidence type="ECO:0000313" key="2">
    <source>
        <dbReference type="Proteomes" id="UP001611415"/>
    </source>
</evidence>
<sequence>MEALIYGYLRDDLADGHSEELERAMSTFARAEGLCFAATFHEATAGDGTALAELTQELKRADAHHVVVPSLDHFAGQTIPRDILIAKLAHEAAAQVWTVEEADVTSVAVPPPSVA</sequence>
<proteinExistence type="predicted"/>